<dbReference type="EMBL" id="VIGB01000003">
    <property type="protein sequence ID" value="TQF05124.1"/>
    <property type="molecule type" value="Genomic_DNA"/>
</dbReference>
<reference evidence="2 3" key="1">
    <citation type="submission" date="2019-06" db="EMBL/GenBank/DDBJ databases">
        <title>Description of Kitasatospora acidophila sp. nov. isolated from pine grove soil, and reclassification of Streptomyces novaecaesareae to Kitasatospora novaeceasareae comb. nov.</title>
        <authorList>
            <person name="Kim M.J."/>
        </authorList>
    </citation>
    <scope>NUCLEOTIDE SEQUENCE [LARGE SCALE GENOMIC DNA]</scope>
    <source>
        <strain evidence="2 3">MMS16-CNU292</strain>
    </source>
</reference>
<keyword evidence="1" id="KW-1133">Transmembrane helix</keyword>
<evidence type="ECO:0000313" key="2">
    <source>
        <dbReference type="EMBL" id="TQF05124.1"/>
    </source>
</evidence>
<accession>A0A540W9R1</accession>
<keyword evidence="1" id="KW-0472">Membrane</keyword>
<comment type="caution">
    <text evidence="2">The sequence shown here is derived from an EMBL/GenBank/DDBJ whole genome shotgun (WGS) entry which is preliminary data.</text>
</comment>
<gene>
    <name evidence="2" type="ORF">E6W39_26415</name>
</gene>
<protein>
    <submittedName>
        <fullName evidence="2">Uncharacterized protein</fullName>
    </submittedName>
</protein>
<feature type="transmembrane region" description="Helical" evidence="1">
    <location>
        <begin position="42"/>
        <end position="63"/>
    </location>
</feature>
<evidence type="ECO:0000313" key="3">
    <source>
        <dbReference type="Proteomes" id="UP000319103"/>
    </source>
</evidence>
<name>A0A540W9R1_9ACTN</name>
<dbReference type="Proteomes" id="UP000319103">
    <property type="component" value="Unassembled WGS sequence"/>
</dbReference>
<organism evidence="2 3">
    <name type="scientific">Kitasatospora acidiphila</name>
    <dbReference type="NCBI Taxonomy" id="2567942"/>
    <lineage>
        <taxon>Bacteria</taxon>
        <taxon>Bacillati</taxon>
        <taxon>Actinomycetota</taxon>
        <taxon>Actinomycetes</taxon>
        <taxon>Kitasatosporales</taxon>
        <taxon>Streptomycetaceae</taxon>
        <taxon>Kitasatospora</taxon>
    </lineage>
</organism>
<keyword evidence="1" id="KW-0812">Transmembrane</keyword>
<proteinExistence type="predicted"/>
<keyword evidence="3" id="KW-1185">Reference proteome</keyword>
<dbReference type="RefSeq" id="WP_141635633.1">
    <property type="nucleotide sequence ID" value="NZ_VIGB01000003.1"/>
</dbReference>
<dbReference type="OrthoDB" id="3874140at2"/>
<sequence length="119" mass="13650">MRWRDAKGVCWRIRRHRLAGVRRIKPEWANDIIPGGLGQDPISFLLALPAMIVLAVLVPLWLVEWLIRLLLTPFAAVLRLTGQVPYRVTVLRNNQEAAFHTPRGYGELRRALAGLRPQR</sequence>
<evidence type="ECO:0000256" key="1">
    <source>
        <dbReference type="SAM" id="Phobius"/>
    </source>
</evidence>
<dbReference type="AlphaFoldDB" id="A0A540W9R1"/>